<feature type="compositionally biased region" description="Basic residues" evidence="1">
    <location>
        <begin position="247"/>
        <end position="257"/>
    </location>
</feature>
<dbReference type="EMBL" id="JBBLZC010000006">
    <property type="protein sequence ID" value="MEK0082980.1"/>
    <property type="molecule type" value="Genomic_DNA"/>
</dbReference>
<protein>
    <recommendedName>
        <fullName evidence="4">SAF domain-containing protein</fullName>
    </recommendedName>
</protein>
<proteinExistence type="predicted"/>
<reference evidence="2 3" key="1">
    <citation type="submission" date="2024-01" db="EMBL/GenBank/DDBJ databases">
        <title>Multi-omics insights into the function and evolution of sodium benzoate biodegradation pathways in Benzoatithermus flavus gen. nov., sp. nov. from hot spring.</title>
        <authorList>
            <person name="Hu C.-J."/>
            <person name="Li W.-J."/>
        </authorList>
    </citation>
    <scope>NUCLEOTIDE SEQUENCE [LARGE SCALE GENOMIC DNA]</scope>
    <source>
        <strain evidence="2 3">SYSU G07066</strain>
    </source>
</reference>
<feature type="region of interest" description="Disordered" evidence="1">
    <location>
        <begin position="201"/>
        <end position="273"/>
    </location>
</feature>
<keyword evidence="3" id="KW-1185">Reference proteome</keyword>
<comment type="caution">
    <text evidence="2">The sequence shown here is derived from an EMBL/GenBank/DDBJ whole genome shotgun (WGS) entry which is preliminary data.</text>
</comment>
<dbReference type="Proteomes" id="UP001375743">
    <property type="component" value="Unassembled WGS sequence"/>
</dbReference>
<evidence type="ECO:0000256" key="1">
    <source>
        <dbReference type="SAM" id="MobiDB-lite"/>
    </source>
</evidence>
<accession>A0ABU8XRD1</accession>
<sequence length="273" mass="28738">MTRNSLRAPLLGIGLLTLAIGVTALARPDQVQDPAQLPATRDMVARYSLMPRGDVDGLTLSDGTRVHLPPHLGTWLVFAVQPGDAVTAHGPKMLGLPLVAAVSVTDAAAGRTVVDTGPPPPPHERGAAAGDELSAQDKVQLVLHGPRGEVNGAMLEDGTQLHLPLSEAARLAGLLTPGRTVIARGPGLSTVLGTVIEVRRIGPSQDQSTGVAASPPHRPESHRPLPVNGSLSPLDRRYDGCTTSTTRYRRVAGRHDRRTTWRQQPFPLVPAAG</sequence>
<feature type="region of interest" description="Disordered" evidence="1">
    <location>
        <begin position="111"/>
        <end position="130"/>
    </location>
</feature>
<evidence type="ECO:0000313" key="3">
    <source>
        <dbReference type="Proteomes" id="UP001375743"/>
    </source>
</evidence>
<organism evidence="2 3">
    <name type="scientific">Benzoatithermus flavus</name>
    <dbReference type="NCBI Taxonomy" id="3108223"/>
    <lineage>
        <taxon>Bacteria</taxon>
        <taxon>Pseudomonadati</taxon>
        <taxon>Pseudomonadota</taxon>
        <taxon>Alphaproteobacteria</taxon>
        <taxon>Geminicoccales</taxon>
        <taxon>Geminicoccaceae</taxon>
        <taxon>Benzoatithermus</taxon>
    </lineage>
</organism>
<evidence type="ECO:0000313" key="2">
    <source>
        <dbReference type="EMBL" id="MEK0082980.1"/>
    </source>
</evidence>
<evidence type="ECO:0008006" key="4">
    <source>
        <dbReference type="Google" id="ProtNLM"/>
    </source>
</evidence>
<dbReference type="RefSeq" id="WP_418158833.1">
    <property type="nucleotide sequence ID" value="NZ_JBBLZC010000006.1"/>
</dbReference>
<gene>
    <name evidence="2" type="ORF">U1T56_07450</name>
</gene>
<name>A0ABU8XRD1_9PROT</name>